<evidence type="ECO:0000256" key="8">
    <source>
        <dbReference type="ARBA" id="ARBA00023204"/>
    </source>
</evidence>
<dbReference type="PROSITE" id="PS00753">
    <property type="entry name" value="XPA_2"/>
    <property type="match status" value="1"/>
</dbReference>
<evidence type="ECO:0000256" key="5">
    <source>
        <dbReference type="ARBA" id="ARBA00022771"/>
    </source>
</evidence>
<evidence type="ECO:0000256" key="2">
    <source>
        <dbReference type="ARBA" id="ARBA00005548"/>
    </source>
</evidence>
<dbReference type="Proteomes" id="UP001176059">
    <property type="component" value="Unassembled WGS sequence"/>
</dbReference>
<keyword evidence="9" id="KW-0539">Nucleus</keyword>
<dbReference type="Pfam" id="PF13622">
    <property type="entry name" value="4HBT_3"/>
    <property type="match status" value="1"/>
</dbReference>
<feature type="compositionally biased region" description="Basic and acidic residues" evidence="11">
    <location>
        <begin position="33"/>
        <end position="52"/>
    </location>
</feature>
<dbReference type="AlphaFoldDB" id="A0AA38JTH7"/>
<dbReference type="CDD" id="cd03445">
    <property type="entry name" value="Thioesterase_II_repeat2"/>
    <property type="match status" value="1"/>
</dbReference>
<keyword evidence="4" id="KW-0227">DNA damage</keyword>
<dbReference type="GO" id="GO:0000715">
    <property type="term" value="P:nucleotide-excision repair, DNA damage recognition"/>
    <property type="evidence" value="ECO:0007669"/>
    <property type="project" value="TreeGrafter"/>
</dbReference>
<comment type="similarity">
    <text evidence="2">Belongs to the XPA family.</text>
</comment>
<evidence type="ECO:0000256" key="10">
    <source>
        <dbReference type="ARBA" id="ARBA00072989"/>
    </source>
</evidence>
<dbReference type="InterPro" id="IPR022656">
    <property type="entry name" value="XPA_C"/>
</dbReference>
<dbReference type="FunFam" id="3.90.530.10:FF:000003">
    <property type="entry name" value="Dna repair rad14 protein"/>
    <property type="match status" value="1"/>
</dbReference>
<dbReference type="SUPFAM" id="SSF54637">
    <property type="entry name" value="Thioesterase/thiol ester dehydrase-isomerase"/>
    <property type="match status" value="2"/>
</dbReference>
<gene>
    <name evidence="15" type="ORF">DFJ43DRAFT_1129075</name>
</gene>
<keyword evidence="5" id="KW-0863">Zinc-finger</keyword>
<dbReference type="Gene3D" id="3.90.530.10">
    <property type="entry name" value="XPA C-terminal domain"/>
    <property type="match status" value="1"/>
</dbReference>
<comment type="subcellular location">
    <subcellularLocation>
        <location evidence="1">Nucleus</location>
    </subcellularLocation>
</comment>
<dbReference type="GO" id="GO:0008270">
    <property type="term" value="F:zinc ion binding"/>
    <property type="evidence" value="ECO:0007669"/>
    <property type="project" value="UniProtKB-KW"/>
</dbReference>
<evidence type="ECO:0000256" key="4">
    <source>
        <dbReference type="ARBA" id="ARBA00022763"/>
    </source>
</evidence>
<evidence type="ECO:0000313" key="15">
    <source>
        <dbReference type="EMBL" id="KAJ3736918.1"/>
    </source>
</evidence>
<keyword evidence="8" id="KW-0234">DNA repair</keyword>
<organism evidence="15 16">
    <name type="scientific">Lentinula guzmanii</name>
    <dbReference type="NCBI Taxonomy" id="2804957"/>
    <lineage>
        <taxon>Eukaryota</taxon>
        <taxon>Fungi</taxon>
        <taxon>Dikarya</taxon>
        <taxon>Basidiomycota</taxon>
        <taxon>Agaricomycotina</taxon>
        <taxon>Agaricomycetes</taxon>
        <taxon>Agaricomycetidae</taxon>
        <taxon>Agaricales</taxon>
        <taxon>Marasmiineae</taxon>
        <taxon>Omphalotaceae</taxon>
        <taxon>Lentinula</taxon>
    </lineage>
</organism>
<evidence type="ECO:0000259" key="13">
    <source>
        <dbReference type="Pfam" id="PF13622"/>
    </source>
</evidence>
<dbReference type="GO" id="GO:0003684">
    <property type="term" value="F:damaged DNA binding"/>
    <property type="evidence" value="ECO:0007669"/>
    <property type="project" value="InterPro"/>
</dbReference>
<evidence type="ECO:0000259" key="14">
    <source>
        <dbReference type="Pfam" id="PF20789"/>
    </source>
</evidence>
<sequence>MTDITLLASPSSPRVPVPSGPRNLMSLTPNQVKEVELNRLRAKARQRDREQESSSSTNANGKRPMAPSVSAQKQNAPRLERDSRLGTYFEYDLSKMVNSKGGFLMADDKEIDEATRRKEMERERQRTMQNMEPPILLELDKNPKCQECQTIDIDHTYKNVFGCLVCKRCTKEKPERYSLLTKTECKEDYLLTDAELRDQEAMPHLLKANPHKSTFANMMLFLRCQVEEFAWKKWGSSEALDTEYERRMVEKKKTKNKKFEQGLKELRKRTREGVWQKRKDAEHKHVFGPDGDGVQICHECGFTDQAEHAQISTALEVEKLEVNLFRSKSLWVPVRARGVFGGQVISQALVSATNCVDPSFGLHSYFLASASPATPIVYFVERLRQGRSYVACSVKAIQKGALIFIMTCSFQKPEPWQPQKQWVMPDVPSPEQCELEEDIYDRYRREGYQGKQLSEKLNAYFGDWASERRKSPIAIKSAKVHDISPDGVVRYIYWMKAKNIPEYEAPFQKCILGYLSDLKFIGSAFGIIGLDRFTNRGPNSLGIDSFDCGDWLLYVMESPRAGSGRAIMHGQLYTFSGTLVAVTSQEGVVRANIRGPSTDDSKPAAKL</sequence>
<evidence type="ECO:0000256" key="11">
    <source>
        <dbReference type="SAM" id="MobiDB-lite"/>
    </source>
</evidence>
<keyword evidence="7" id="KW-0238">DNA-binding</keyword>
<evidence type="ECO:0000259" key="12">
    <source>
        <dbReference type="Pfam" id="PF05181"/>
    </source>
</evidence>
<evidence type="ECO:0000256" key="1">
    <source>
        <dbReference type="ARBA" id="ARBA00004123"/>
    </source>
</evidence>
<name>A0AA38JTH7_9AGAR</name>
<feature type="domain" description="XPA C-terminal" evidence="12">
    <location>
        <begin position="176"/>
        <end position="226"/>
    </location>
</feature>
<accession>A0AA38JTH7</accession>
<dbReference type="GO" id="GO:0070914">
    <property type="term" value="P:UV-damage excision repair"/>
    <property type="evidence" value="ECO:0007669"/>
    <property type="project" value="TreeGrafter"/>
</dbReference>
<dbReference type="InterPro" id="IPR000465">
    <property type="entry name" value="XPA/RAD14"/>
</dbReference>
<reference evidence="15" key="2">
    <citation type="journal article" date="2023" name="Proc. Natl. Acad. Sci. U.S.A.">
        <title>A global phylogenomic analysis of the shiitake genus Lentinula.</title>
        <authorList>
            <person name="Sierra-Patev S."/>
            <person name="Min B."/>
            <person name="Naranjo-Ortiz M."/>
            <person name="Looney B."/>
            <person name="Konkel Z."/>
            <person name="Slot J.C."/>
            <person name="Sakamoto Y."/>
            <person name="Steenwyk J.L."/>
            <person name="Rokas A."/>
            <person name="Carro J."/>
            <person name="Camarero S."/>
            <person name="Ferreira P."/>
            <person name="Molpeceres G."/>
            <person name="Ruiz-Duenas F.J."/>
            <person name="Serrano A."/>
            <person name="Henrissat B."/>
            <person name="Drula E."/>
            <person name="Hughes K.W."/>
            <person name="Mata J.L."/>
            <person name="Ishikawa N.K."/>
            <person name="Vargas-Isla R."/>
            <person name="Ushijima S."/>
            <person name="Smith C.A."/>
            <person name="Donoghue J."/>
            <person name="Ahrendt S."/>
            <person name="Andreopoulos W."/>
            <person name="He G."/>
            <person name="LaButti K."/>
            <person name="Lipzen A."/>
            <person name="Ng V."/>
            <person name="Riley R."/>
            <person name="Sandor L."/>
            <person name="Barry K."/>
            <person name="Martinez A.T."/>
            <person name="Xiao Y."/>
            <person name="Gibbons J.G."/>
            <person name="Terashima K."/>
            <person name="Grigoriev I.V."/>
            <person name="Hibbett D."/>
        </authorList>
    </citation>
    <scope>NUCLEOTIDE SEQUENCE</scope>
    <source>
        <strain evidence="15">ET3784</strain>
    </source>
</reference>
<dbReference type="CDD" id="cd21077">
    <property type="entry name" value="DBD_Rad14"/>
    <property type="match status" value="1"/>
</dbReference>
<dbReference type="GO" id="GO:1901255">
    <property type="term" value="P:nucleotide-excision repair involved in interstrand cross-link repair"/>
    <property type="evidence" value="ECO:0007669"/>
    <property type="project" value="TreeGrafter"/>
</dbReference>
<evidence type="ECO:0000256" key="9">
    <source>
        <dbReference type="ARBA" id="ARBA00023242"/>
    </source>
</evidence>
<evidence type="ECO:0000256" key="6">
    <source>
        <dbReference type="ARBA" id="ARBA00022833"/>
    </source>
</evidence>
<dbReference type="EMBL" id="JANVFO010000003">
    <property type="protein sequence ID" value="KAJ3736918.1"/>
    <property type="molecule type" value="Genomic_DNA"/>
</dbReference>
<comment type="caution">
    <text evidence="15">The sequence shown here is derived from an EMBL/GenBank/DDBJ whole genome shotgun (WGS) entry which is preliminary data.</text>
</comment>
<keyword evidence="16" id="KW-1185">Reference proteome</keyword>
<dbReference type="GO" id="GO:0006284">
    <property type="term" value="P:base-excision repair"/>
    <property type="evidence" value="ECO:0007669"/>
    <property type="project" value="TreeGrafter"/>
</dbReference>
<dbReference type="Pfam" id="PF20789">
    <property type="entry name" value="4HBT_3C"/>
    <property type="match status" value="1"/>
</dbReference>
<feature type="domain" description="Acyl-CoA thioesterase-like N-terminal HotDog" evidence="13">
    <location>
        <begin position="336"/>
        <end position="411"/>
    </location>
</feature>
<keyword evidence="3" id="KW-0479">Metal-binding</keyword>
<dbReference type="InterPro" id="IPR009061">
    <property type="entry name" value="DNA-bd_dom_put_sf"/>
</dbReference>
<proteinExistence type="inferred from homology"/>
<evidence type="ECO:0000256" key="7">
    <source>
        <dbReference type="ARBA" id="ARBA00023125"/>
    </source>
</evidence>
<keyword evidence="6" id="KW-0862">Zinc</keyword>
<evidence type="ECO:0000256" key="3">
    <source>
        <dbReference type="ARBA" id="ARBA00022723"/>
    </source>
</evidence>
<dbReference type="InterPro" id="IPR037129">
    <property type="entry name" value="XPA_sf"/>
</dbReference>
<dbReference type="InterPro" id="IPR049450">
    <property type="entry name" value="ACOT8-like_C"/>
</dbReference>
<reference evidence="15" key="1">
    <citation type="submission" date="2022-08" db="EMBL/GenBank/DDBJ databases">
        <authorList>
            <consortium name="DOE Joint Genome Institute"/>
            <person name="Min B."/>
            <person name="Sierra-Patev S."/>
            <person name="Naranjo-Ortiz M."/>
            <person name="Looney B."/>
            <person name="Konkel Z."/>
            <person name="Slot J.C."/>
            <person name="Sakamoto Y."/>
            <person name="Steenwyk J.L."/>
            <person name="Rokas A."/>
            <person name="Carro J."/>
            <person name="Camarero S."/>
            <person name="Ferreira P."/>
            <person name="Molpeceres G."/>
            <person name="Ruiz-duenas F.J."/>
            <person name="Serrano A."/>
            <person name="Henrissat B."/>
            <person name="Drula E."/>
            <person name="Hughes K.W."/>
            <person name="Mata J.L."/>
            <person name="Ishikawa N.K."/>
            <person name="Vargas-Isla R."/>
            <person name="Ushijima S."/>
            <person name="Smith C.A."/>
            <person name="Ahrendt S."/>
            <person name="Andreopoulos W."/>
            <person name="He G."/>
            <person name="LaButti K."/>
            <person name="Lipzen A."/>
            <person name="Ng V."/>
            <person name="Riley R."/>
            <person name="Sandor L."/>
            <person name="Barry K."/>
            <person name="Martinez A.T."/>
            <person name="Xiao Y."/>
            <person name="Gibbons J.G."/>
            <person name="Terashima K."/>
            <person name="Hibbett D.S."/>
            <person name="Grigoriev I.V."/>
        </authorList>
    </citation>
    <scope>NUCLEOTIDE SEQUENCE</scope>
    <source>
        <strain evidence="15">ET3784</strain>
    </source>
</reference>
<dbReference type="InterPro" id="IPR042171">
    <property type="entry name" value="Acyl-CoA_hotdog"/>
</dbReference>
<dbReference type="GO" id="GO:0000110">
    <property type="term" value="C:nucleotide-excision repair factor 1 complex"/>
    <property type="evidence" value="ECO:0007669"/>
    <property type="project" value="TreeGrafter"/>
</dbReference>
<dbReference type="PANTHER" id="PTHR10142:SF0">
    <property type="entry name" value="DNA REPAIR PROTEIN COMPLEMENTING XP-A CELLS"/>
    <property type="match status" value="1"/>
</dbReference>
<dbReference type="InterPro" id="IPR022658">
    <property type="entry name" value="XPA_CS"/>
</dbReference>
<evidence type="ECO:0000313" key="16">
    <source>
        <dbReference type="Proteomes" id="UP001176059"/>
    </source>
</evidence>
<dbReference type="SUPFAM" id="SSF46955">
    <property type="entry name" value="Putative DNA-binding domain"/>
    <property type="match status" value="1"/>
</dbReference>
<dbReference type="NCBIfam" id="TIGR00598">
    <property type="entry name" value="rad14"/>
    <property type="match status" value="1"/>
</dbReference>
<dbReference type="InterPro" id="IPR049449">
    <property type="entry name" value="TesB_ACOT8-like_N"/>
</dbReference>
<dbReference type="InterPro" id="IPR029069">
    <property type="entry name" value="HotDog_dom_sf"/>
</dbReference>
<protein>
    <recommendedName>
        <fullName evidence="10">DNA repair protein RAD14</fullName>
    </recommendedName>
</protein>
<feature type="domain" description="Acyl-CoA thioesterase-like C-terminal" evidence="14">
    <location>
        <begin position="490"/>
        <end position="589"/>
    </location>
</feature>
<feature type="region of interest" description="Disordered" evidence="11">
    <location>
        <begin position="1"/>
        <end position="82"/>
    </location>
</feature>
<dbReference type="Gene3D" id="2.40.160.210">
    <property type="entry name" value="Acyl-CoA thioesterase, double hotdog domain"/>
    <property type="match status" value="1"/>
</dbReference>
<dbReference type="PANTHER" id="PTHR10142">
    <property type="entry name" value="DNA REPAIR PROTEIN COMPLEMENTING XP-A CELLS"/>
    <property type="match status" value="1"/>
</dbReference>
<dbReference type="Pfam" id="PF05181">
    <property type="entry name" value="XPA_C"/>
    <property type="match status" value="1"/>
</dbReference>
<dbReference type="CDD" id="cd03444">
    <property type="entry name" value="Thioesterase_II_repeat1"/>
    <property type="match status" value="1"/>
</dbReference>